<dbReference type="Proteomes" id="UP000182660">
    <property type="component" value="Unassembled WGS sequence"/>
</dbReference>
<proteinExistence type="predicted"/>
<sequence>MSLGFAVQPVMTLVNARAMVVLIRVFFILFTYLIVFMNAYIDKYRVDVMHIRDTYMTFL</sequence>
<evidence type="ECO:0000313" key="2">
    <source>
        <dbReference type="EMBL" id="SGY91160.1"/>
    </source>
</evidence>
<organism evidence="2 5">
    <name type="scientific">Moritella viscosa</name>
    <dbReference type="NCBI Taxonomy" id="80854"/>
    <lineage>
        <taxon>Bacteria</taxon>
        <taxon>Pseudomonadati</taxon>
        <taxon>Pseudomonadota</taxon>
        <taxon>Gammaproteobacteria</taxon>
        <taxon>Alteromonadales</taxon>
        <taxon>Moritellaceae</taxon>
        <taxon>Moritella</taxon>
    </lineage>
</organism>
<evidence type="ECO:0000313" key="3">
    <source>
        <dbReference type="EMBL" id="SGZ03116.1"/>
    </source>
</evidence>
<evidence type="ECO:0000313" key="5">
    <source>
        <dbReference type="Proteomes" id="UP000183794"/>
    </source>
</evidence>
<keyword evidence="1" id="KW-0812">Transmembrane</keyword>
<gene>
    <name evidence="3" type="ORF">MT2528_4551</name>
    <name evidence="2" type="ORF">NVI5450_1204</name>
</gene>
<keyword evidence="4" id="KW-1185">Reference proteome</keyword>
<dbReference type="EMBL" id="FPLJ01000132">
    <property type="protein sequence ID" value="SGZ03116.1"/>
    <property type="molecule type" value="Genomic_DNA"/>
</dbReference>
<feature type="transmembrane region" description="Helical" evidence="1">
    <location>
        <begin position="20"/>
        <end position="41"/>
    </location>
</feature>
<keyword evidence="1" id="KW-0472">Membrane</keyword>
<accession>A0A1K9ZTK3</accession>
<evidence type="ECO:0000313" key="4">
    <source>
        <dbReference type="Proteomes" id="UP000182660"/>
    </source>
</evidence>
<name>A0A1K9ZTK3_9GAMM</name>
<evidence type="ECO:0000256" key="1">
    <source>
        <dbReference type="SAM" id="Phobius"/>
    </source>
</evidence>
<reference evidence="2 5" key="1">
    <citation type="submission" date="2016-11" db="EMBL/GenBank/DDBJ databases">
        <authorList>
            <person name="Jaros S."/>
            <person name="Januszkiewicz K."/>
            <person name="Wedrychowicz H."/>
        </authorList>
    </citation>
    <scope>NUCLEOTIDE SEQUENCE [LARGE SCALE GENOMIC DNA]</scope>
    <source>
        <strain evidence="2">NVI 5450</strain>
    </source>
</reference>
<protein>
    <submittedName>
        <fullName evidence="2">Uncharacterized protein</fullName>
    </submittedName>
</protein>
<dbReference type="Proteomes" id="UP000183794">
    <property type="component" value="Unassembled WGS sequence"/>
</dbReference>
<keyword evidence="1" id="KW-1133">Transmembrane helix</keyword>
<reference evidence="3 4" key="2">
    <citation type="submission" date="2016-11" db="EMBL/GenBank/DDBJ databases">
        <authorList>
            <person name="Klemetsen T."/>
        </authorList>
    </citation>
    <scope>NUCLEOTIDE SEQUENCE [LARGE SCALE GENOMIC DNA]</scope>
    <source>
        <strain evidence="3">MT 2528</strain>
    </source>
</reference>
<dbReference type="EMBL" id="FPLD01000040">
    <property type="protein sequence ID" value="SGY91160.1"/>
    <property type="molecule type" value="Genomic_DNA"/>
</dbReference>
<dbReference type="AlphaFoldDB" id="A0A1K9ZTK3"/>